<keyword evidence="2 3" id="KW-0802">TPR repeat</keyword>
<reference evidence="4" key="1">
    <citation type="submission" date="2019-03" db="EMBL/GenBank/DDBJ databases">
        <title>Lake Tanganyika Metagenome-Assembled Genomes (MAGs).</title>
        <authorList>
            <person name="Tran P."/>
        </authorList>
    </citation>
    <scope>NUCLEOTIDE SEQUENCE</scope>
    <source>
        <strain evidence="4">K_DeepCast_65m_m2_066</strain>
    </source>
</reference>
<dbReference type="AlphaFoldDB" id="A0A937W326"/>
<evidence type="ECO:0000313" key="4">
    <source>
        <dbReference type="EMBL" id="MBM3225308.1"/>
    </source>
</evidence>
<dbReference type="SMART" id="SM00028">
    <property type="entry name" value="TPR"/>
    <property type="match status" value="4"/>
</dbReference>
<keyword evidence="1" id="KW-0677">Repeat</keyword>
<evidence type="ECO:0000256" key="2">
    <source>
        <dbReference type="ARBA" id="ARBA00022803"/>
    </source>
</evidence>
<dbReference type="SUPFAM" id="SSF48452">
    <property type="entry name" value="TPR-like"/>
    <property type="match status" value="1"/>
</dbReference>
<feature type="repeat" description="TPR" evidence="3">
    <location>
        <begin position="107"/>
        <end position="140"/>
    </location>
</feature>
<dbReference type="Gene3D" id="1.25.40.10">
    <property type="entry name" value="Tetratricopeptide repeat domain"/>
    <property type="match status" value="3"/>
</dbReference>
<dbReference type="PANTHER" id="PTHR44227:SF3">
    <property type="entry name" value="PROTEIN O-MANNOSYL-TRANSFERASE TMTC4"/>
    <property type="match status" value="1"/>
</dbReference>
<dbReference type="InterPro" id="IPR019734">
    <property type="entry name" value="TPR_rpt"/>
</dbReference>
<dbReference type="InterPro" id="IPR052346">
    <property type="entry name" value="O-mannosyl-transferase_TMTC"/>
</dbReference>
<comment type="caution">
    <text evidence="4">The sequence shown here is derived from an EMBL/GenBank/DDBJ whole genome shotgun (WGS) entry which is preliminary data.</text>
</comment>
<dbReference type="Proteomes" id="UP000712673">
    <property type="component" value="Unassembled WGS sequence"/>
</dbReference>
<dbReference type="PANTHER" id="PTHR44227">
    <property type="match status" value="1"/>
</dbReference>
<evidence type="ECO:0000256" key="1">
    <source>
        <dbReference type="ARBA" id="ARBA00022737"/>
    </source>
</evidence>
<organism evidence="4 5">
    <name type="scientific">Tectimicrobiota bacterium</name>
    <dbReference type="NCBI Taxonomy" id="2528274"/>
    <lineage>
        <taxon>Bacteria</taxon>
        <taxon>Pseudomonadati</taxon>
        <taxon>Nitrospinota/Tectimicrobiota group</taxon>
        <taxon>Candidatus Tectimicrobiota</taxon>
    </lineage>
</organism>
<dbReference type="Pfam" id="PF13432">
    <property type="entry name" value="TPR_16"/>
    <property type="match status" value="1"/>
</dbReference>
<name>A0A937W326_UNCTE</name>
<proteinExistence type="predicted"/>
<evidence type="ECO:0000313" key="5">
    <source>
        <dbReference type="Proteomes" id="UP000712673"/>
    </source>
</evidence>
<feature type="repeat" description="TPR" evidence="3">
    <location>
        <begin position="175"/>
        <end position="208"/>
    </location>
</feature>
<sequence>MADAPLWTLAHLALAYTPGPETPARAVAPLMRLGDITGFPPPLPGARGEEGKRMDDAELAGLQHAVQVDPANREARLALLHGLLAAQRWQDAEELGGALLQSDPVPAVVHTCMGIIYGKQARWEEAVQQCRLALALQPDDALTLFNLAHLLVRQDDGKAALECLEQAITHAPDWAEAQYTHGTLLLTEERYQEAVRAFDRALEYRTIYPEAHFNRGNAYALRALNSDGSLDYYELDCAVNAYKMAIQQQPGYAAALYNLGMLYKRMGSAEGLRVWNQYLEATQDLPDEELWRLRAQEYLHDQQDRLR</sequence>
<evidence type="ECO:0000256" key="3">
    <source>
        <dbReference type="PROSITE-ProRule" id="PRU00339"/>
    </source>
</evidence>
<dbReference type="PROSITE" id="PS50005">
    <property type="entry name" value="TPR"/>
    <property type="match status" value="2"/>
</dbReference>
<dbReference type="Pfam" id="PF13181">
    <property type="entry name" value="TPR_8"/>
    <property type="match status" value="1"/>
</dbReference>
<dbReference type="GO" id="GO:0030968">
    <property type="term" value="P:endoplasmic reticulum unfolded protein response"/>
    <property type="evidence" value="ECO:0007669"/>
    <property type="project" value="TreeGrafter"/>
</dbReference>
<protein>
    <submittedName>
        <fullName evidence="4">Tetratricopeptide repeat protein</fullName>
    </submittedName>
</protein>
<accession>A0A937W326</accession>
<dbReference type="GO" id="GO:0035269">
    <property type="term" value="P:protein O-linked glycosylation via mannose"/>
    <property type="evidence" value="ECO:0007669"/>
    <property type="project" value="TreeGrafter"/>
</dbReference>
<dbReference type="GO" id="GO:0000030">
    <property type="term" value="F:mannosyltransferase activity"/>
    <property type="evidence" value="ECO:0007669"/>
    <property type="project" value="TreeGrafter"/>
</dbReference>
<gene>
    <name evidence="4" type="ORF">FJZ47_16105</name>
</gene>
<dbReference type="InterPro" id="IPR011990">
    <property type="entry name" value="TPR-like_helical_dom_sf"/>
</dbReference>
<dbReference type="EMBL" id="VGLS01000538">
    <property type="protein sequence ID" value="MBM3225308.1"/>
    <property type="molecule type" value="Genomic_DNA"/>
</dbReference>